<dbReference type="InterPro" id="IPR011050">
    <property type="entry name" value="Pectin_lyase_fold/virulence"/>
</dbReference>
<dbReference type="EMBL" id="AWEY01000028">
    <property type="protein sequence ID" value="ERK39151.1"/>
    <property type="molecule type" value="Genomic_DNA"/>
</dbReference>
<protein>
    <recommendedName>
        <fullName evidence="3">Peptidase M26</fullName>
    </recommendedName>
</protein>
<dbReference type="Proteomes" id="UP000016648">
    <property type="component" value="Unassembled WGS sequence"/>
</dbReference>
<proteinExistence type="predicted"/>
<dbReference type="SUPFAM" id="SSF51126">
    <property type="entry name" value="Pectin lyase-like"/>
    <property type="match status" value="1"/>
</dbReference>
<comment type="caution">
    <text evidence="1">The sequence shown here is derived from an EMBL/GenBank/DDBJ whole genome shotgun (WGS) entry which is preliminary data.</text>
</comment>
<organism evidence="1 2">
    <name type="scientific">Segatella baroniae F0067</name>
    <dbReference type="NCBI Taxonomy" id="1115809"/>
    <lineage>
        <taxon>Bacteria</taxon>
        <taxon>Pseudomonadati</taxon>
        <taxon>Bacteroidota</taxon>
        <taxon>Bacteroidia</taxon>
        <taxon>Bacteroidales</taxon>
        <taxon>Prevotellaceae</taxon>
        <taxon>Segatella</taxon>
    </lineage>
</organism>
<gene>
    <name evidence="1" type="ORF">HMPREF9135_2510</name>
</gene>
<dbReference type="PATRIC" id="fig|1115809.3.peg.1510"/>
<dbReference type="AlphaFoldDB" id="U2P4R2"/>
<dbReference type="Gene3D" id="2.160.20.110">
    <property type="match status" value="1"/>
</dbReference>
<keyword evidence="2" id="KW-1185">Reference proteome</keyword>
<accession>U2P4R2</accession>
<sequence>PQPTDKAEKHVCKVDFTYNDQVKATRYANTGKAIFGDMPTVTPQFLLGSDYNFHHYYRYGFSEYFTASTPVNADRTVGLFIEDRDYYEIASKDNWKEFCDLVRDGQNGIDAKMKVDVDLGSDITMAGVNGKDYAGTFDGQGHTLTLNWDAGSDYWKSPFYTVKDGSIKNLRVNGQIKSKGKGHTGLIQNAYGTVTVSDCVSDVNLKGSSSLAGMIQWVGSDTKVTFNDCLVKGSIDATADSGKKGMGGFVDDQNGTCTLNNCLYLGTNNATEGYTFAKNATLNNCYYLNTCGTAQGTPATEKQLKSGYVTNKLQADRTDQCHWAQTLGERPDLYNPANNGKMNYVYHDGTKWACGEFYFKDDKPLPIGLDFTAAEVIYQRHFSFAGMSGTICLPYELPVQRFRAYTLSGGQGNKLYFKEVTGTLEAYKPYYITGIGVDPTLSGNNMQVKAFHDDNLTTATTTGHSMTGTVEGVDNATAAAANAYILQNDGDFHKVTTEYPNAMVPAYHTYIICPKASAGAKTLSIILDDKTTGIDGVTKDASGTDGPVYDLQGRRVADRLDDARHRLPAGVYIVGGRKVILK</sequence>
<name>U2P4R2_9BACT</name>
<feature type="non-terminal residue" evidence="1">
    <location>
        <position position="1"/>
    </location>
</feature>
<evidence type="ECO:0000313" key="1">
    <source>
        <dbReference type="EMBL" id="ERK39151.1"/>
    </source>
</evidence>
<evidence type="ECO:0000313" key="2">
    <source>
        <dbReference type="Proteomes" id="UP000016648"/>
    </source>
</evidence>
<evidence type="ECO:0008006" key="3">
    <source>
        <dbReference type="Google" id="ProtNLM"/>
    </source>
</evidence>
<reference evidence="1 2" key="1">
    <citation type="submission" date="2013-08" db="EMBL/GenBank/DDBJ databases">
        <authorList>
            <person name="Durkin A.S."/>
            <person name="Haft D.R."/>
            <person name="McCorrison J."/>
            <person name="Torralba M."/>
            <person name="Gillis M."/>
            <person name="Haft D.H."/>
            <person name="Methe B."/>
            <person name="Sutton G."/>
            <person name="Nelson K.E."/>
        </authorList>
    </citation>
    <scope>NUCLEOTIDE SEQUENCE [LARGE SCALE GENOMIC DNA]</scope>
    <source>
        <strain evidence="1 2">F0067</strain>
    </source>
</reference>